<dbReference type="SUPFAM" id="SSF52540">
    <property type="entry name" value="P-loop containing nucleoside triphosphate hydrolases"/>
    <property type="match status" value="1"/>
</dbReference>
<feature type="domain" description="AAA" evidence="1">
    <location>
        <begin position="20"/>
        <end position="154"/>
    </location>
</feature>
<evidence type="ECO:0000313" key="4">
    <source>
        <dbReference type="Proteomes" id="UP000553756"/>
    </source>
</evidence>
<dbReference type="SUPFAM" id="SSF52980">
    <property type="entry name" value="Restriction endonuclease-like"/>
    <property type="match status" value="1"/>
</dbReference>
<dbReference type="EMBL" id="JAAIIJ010000021">
    <property type="protein sequence ID" value="NMN02427.1"/>
    <property type="molecule type" value="Genomic_DNA"/>
</dbReference>
<evidence type="ECO:0000313" key="3">
    <source>
        <dbReference type="EMBL" id="NMN02427.1"/>
    </source>
</evidence>
<dbReference type="Pfam" id="PF13173">
    <property type="entry name" value="AAA_14"/>
    <property type="match status" value="1"/>
</dbReference>
<gene>
    <name evidence="3" type="ORF">G1C94_1049</name>
</gene>
<sequence>MKLHRRILDDLRTWKESTDRKPLLLRGARQTGKTWAVTEFGRTSYENVLRIDFMRDPQAKALFDGPLNPHSLIDNLKIYTSQNVAQQDTLIFFDEVQECPKALTALKYFCEEAREYHVIATGSYMGVSKHNNDSFPVGKVNMMTLHPLTFTEFLENTGQEQLSDMIRDGRFDSINAAFEPRLNDLLKTYMFTGGMPSAVVTRLAGGDWEQVREEQRSILDSYDLDFSKHAPARIIERIRLAWGAIPSQLAKEHRKFIYGVVRPGARAREFEESLMWLGDYGITSRIPCVSALKTPLAGYTDASAFKLFTVDVGLLGALADISASTILEGTNAFVEFKGSLAEQYVCQQLVSAGYSPYYWANPNGRAEIDFALEHQGLIYPIEVKSSTNVKAKSLRLAHDHFGTGKAIRFSLERFRQEDWVTNIALWGVDGFKAYLDSTR</sequence>
<evidence type="ECO:0000259" key="2">
    <source>
        <dbReference type="Pfam" id="PF13635"/>
    </source>
</evidence>
<dbReference type="InterPro" id="IPR025420">
    <property type="entry name" value="DUF4143"/>
</dbReference>
<dbReference type="InterPro" id="IPR041682">
    <property type="entry name" value="AAA_14"/>
</dbReference>
<reference evidence="3 4" key="1">
    <citation type="submission" date="2020-02" db="EMBL/GenBank/DDBJ databases">
        <title>Characterization of phylogenetic diversity of novel bifidobacterial species isolated in Czech ZOOs.</title>
        <authorList>
            <person name="Lugli G.A."/>
            <person name="Vera N.B."/>
            <person name="Ventura M."/>
        </authorList>
    </citation>
    <scope>NUCLEOTIDE SEQUENCE [LARGE SCALE GENOMIC DNA]</scope>
    <source>
        <strain evidence="3 4">DSM 109963</strain>
    </source>
</reference>
<feature type="domain" description="DUF4143" evidence="2">
    <location>
        <begin position="225"/>
        <end position="386"/>
    </location>
</feature>
<keyword evidence="4" id="KW-1185">Reference proteome</keyword>
<dbReference type="PANTHER" id="PTHR33295">
    <property type="entry name" value="ATPASE"/>
    <property type="match status" value="1"/>
</dbReference>
<dbReference type="PANTHER" id="PTHR33295:SF7">
    <property type="entry name" value="ATPASE"/>
    <property type="match status" value="1"/>
</dbReference>
<proteinExistence type="predicted"/>
<organism evidence="3 4">
    <name type="scientific">Bifidobacterium panos</name>
    <dbReference type="NCBI Taxonomy" id="2675321"/>
    <lineage>
        <taxon>Bacteria</taxon>
        <taxon>Bacillati</taxon>
        <taxon>Actinomycetota</taxon>
        <taxon>Actinomycetes</taxon>
        <taxon>Bifidobacteriales</taxon>
        <taxon>Bifidobacteriaceae</taxon>
        <taxon>Bifidobacterium</taxon>
    </lineage>
</organism>
<name>A0ABX1SZ14_9BIFI</name>
<evidence type="ECO:0000259" key="1">
    <source>
        <dbReference type="Pfam" id="PF13173"/>
    </source>
</evidence>
<comment type="caution">
    <text evidence="3">The sequence shown here is derived from an EMBL/GenBank/DDBJ whole genome shotgun (WGS) entry which is preliminary data.</text>
</comment>
<dbReference type="Pfam" id="PF13635">
    <property type="entry name" value="DUF4143"/>
    <property type="match status" value="1"/>
</dbReference>
<dbReference type="InterPro" id="IPR011335">
    <property type="entry name" value="Restrct_endonuc-II-like"/>
</dbReference>
<dbReference type="Proteomes" id="UP000553756">
    <property type="component" value="Unassembled WGS sequence"/>
</dbReference>
<protein>
    <submittedName>
        <fullName evidence="3">ATPase</fullName>
    </submittedName>
</protein>
<dbReference type="RefSeq" id="WP_172145846.1">
    <property type="nucleotide sequence ID" value="NZ_JAAIIJ010000021.1"/>
</dbReference>
<accession>A0ABX1SZ14</accession>
<dbReference type="InterPro" id="IPR027417">
    <property type="entry name" value="P-loop_NTPase"/>
</dbReference>